<protein>
    <submittedName>
        <fullName evidence="1">Uncharacterized protein</fullName>
    </submittedName>
</protein>
<organism evidence="1 2">
    <name type="scientific">Pelosinus baikalensis</name>
    <dbReference type="NCBI Taxonomy" id="2892015"/>
    <lineage>
        <taxon>Bacteria</taxon>
        <taxon>Bacillati</taxon>
        <taxon>Bacillota</taxon>
        <taxon>Negativicutes</taxon>
        <taxon>Selenomonadales</taxon>
        <taxon>Sporomusaceae</taxon>
        <taxon>Pelosinus</taxon>
    </lineage>
</organism>
<gene>
    <name evidence="1" type="ORF">LMF89_22045</name>
</gene>
<name>A0ABS8HXW2_9FIRM</name>
<reference evidence="1" key="1">
    <citation type="submission" date="2021-11" db="EMBL/GenBank/DDBJ databases">
        <title>Description of a new species Pelosinus isolated from the bottom sediments of Lake Baikal.</title>
        <authorList>
            <person name="Zakharyuk A."/>
        </authorList>
    </citation>
    <scope>NUCLEOTIDE SEQUENCE</scope>
    <source>
        <strain evidence="1">Bkl1</strain>
    </source>
</reference>
<proteinExistence type="predicted"/>
<dbReference type="EMBL" id="JAJHJB010000046">
    <property type="protein sequence ID" value="MCC5468022.1"/>
    <property type="molecule type" value="Genomic_DNA"/>
</dbReference>
<keyword evidence="2" id="KW-1185">Reference proteome</keyword>
<sequence length="66" mass="7848">MAYSKISQSDAAENIYSAYKFWKDLALLYMARCGNEIADEYQSLDKEERSKMAEKEFIRIIKRKEE</sequence>
<dbReference type="Proteomes" id="UP001165492">
    <property type="component" value="Unassembled WGS sequence"/>
</dbReference>
<dbReference type="RefSeq" id="WP_229536933.1">
    <property type="nucleotide sequence ID" value="NZ_JAJHJB010000046.1"/>
</dbReference>
<evidence type="ECO:0000313" key="2">
    <source>
        <dbReference type="Proteomes" id="UP001165492"/>
    </source>
</evidence>
<evidence type="ECO:0000313" key="1">
    <source>
        <dbReference type="EMBL" id="MCC5468022.1"/>
    </source>
</evidence>
<comment type="caution">
    <text evidence="1">The sequence shown here is derived from an EMBL/GenBank/DDBJ whole genome shotgun (WGS) entry which is preliminary data.</text>
</comment>
<accession>A0ABS8HXW2</accession>